<dbReference type="SUPFAM" id="SSF56059">
    <property type="entry name" value="Glutathione synthetase ATP-binding domain-like"/>
    <property type="match status" value="1"/>
</dbReference>
<dbReference type="AlphaFoldDB" id="A0AAV4SBB2"/>
<name>A0AAV4SBB2_CAEEX</name>
<dbReference type="Proteomes" id="UP001054945">
    <property type="component" value="Unassembled WGS sequence"/>
</dbReference>
<comment type="caution">
    <text evidence="3">The sequence shown here is derived from an EMBL/GenBank/DDBJ whole genome shotgun (WGS) entry which is preliminary data.</text>
</comment>
<dbReference type="InterPro" id="IPR051549">
    <property type="entry name" value="PEP_Utilizing_Enz"/>
</dbReference>
<organism evidence="3 4">
    <name type="scientific">Caerostris extrusa</name>
    <name type="common">Bark spider</name>
    <name type="synonym">Caerostris bankana</name>
    <dbReference type="NCBI Taxonomy" id="172846"/>
    <lineage>
        <taxon>Eukaryota</taxon>
        <taxon>Metazoa</taxon>
        <taxon>Ecdysozoa</taxon>
        <taxon>Arthropoda</taxon>
        <taxon>Chelicerata</taxon>
        <taxon>Arachnida</taxon>
        <taxon>Araneae</taxon>
        <taxon>Araneomorphae</taxon>
        <taxon>Entelegynae</taxon>
        <taxon>Araneoidea</taxon>
        <taxon>Araneidae</taxon>
        <taxon>Caerostris</taxon>
    </lineage>
</organism>
<proteinExistence type="inferred from homology"/>
<reference evidence="3 4" key="1">
    <citation type="submission" date="2021-06" db="EMBL/GenBank/DDBJ databases">
        <title>Caerostris extrusa draft genome.</title>
        <authorList>
            <person name="Kono N."/>
            <person name="Arakawa K."/>
        </authorList>
    </citation>
    <scope>NUCLEOTIDE SEQUENCE [LARGE SCALE GENOMIC DNA]</scope>
</reference>
<dbReference type="GO" id="GO:0005524">
    <property type="term" value="F:ATP binding"/>
    <property type="evidence" value="ECO:0007669"/>
    <property type="project" value="InterPro"/>
</dbReference>
<protein>
    <submittedName>
        <fullName evidence="3">Uncharacterized phosphotransferase YvkC</fullName>
    </submittedName>
</protein>
<feature type="domain" description="Pyruvate phosphate dikinase AMP/ATP-binding" evidence="2">
    <location>
        <begin position="79"/>
        <end position="237"/>
    </location>
</feature>
<evidence type="ECO:0000259" key="2">
    <source>
        <dbReference type="Pfam" id="PF01326"/>
    </source>
</evidence>
<dbReference type="PANTHER" id="PTHR43615:SF1">
    <property type="entry name" value="PPDK_N DOMAIN-CONTAINING PROTEIN"/>
    <property type="match status" value="1"/>
</dbReference>
<sequence length="300" mass="33825">MLVHCSKGVVVTTSAYNEFLSMEICDAVKHLEDVAYGNEAGNLKRNLQIIFVAVKKNAGPLNSVTQPLNTKRRNGQVLNSPMAVVIQDMVDCKVSGVLFTCDPITHNPSVITVTANYGLGETIVSGSVEPDTFILRRKENGELEVQETFMGNKHQKIIMQESGGTVTEDVEDNLRNEYCLKIQSVERLGKIAFEIEKYYTSSRDIEWGISDDNIYILQCRPVTKIAAETDHEIKHEFDAPLRCENEYFTVANIGEILPEADVEKGFPDHLFKCKYFPDWFSALLQSHDDDSCTDDNKIRY</sequence>
<keyword evidence="4" id="KW-1185">Reference proteome</keyword>
<dbReference type="InterPro" id="IPR002192">
    <property type="entry name" value="PPDK_AMP/ATP-bd"/>
</dbReference>
<evidence type="ECO:0000313" key="4">
    <source>
        <dbReference type="Proteomes" id="UP001054945"/>
    </source>
</evidence>
<evidence type="ECO:0000256" key="1">
    <source>
        <dbReference type="ARBA" id="ARBA00007837"/>
    </source>
</evidence>
<comment type="similarity">
    <text evidence="1">Belongs to the PEP-utilizing enzyme family.</text>
</comment>
<evidence type="ECO:0000313" key="3">
    <source>
        <dbReference type="EMBL" id="GIY30569.1"/>
    </source>
</evidence>
<dbReference type="EMBL" id="BPLR01009250">
    <property type="protein sequence ID" value="GIY30569.1"/>
    <property type="molecule type" value="Genomic_DNA"/>
</dbReference>
<dbReference type="PANTHER" id="PTHR43615">
    <property type="entry name" value="PHOSPHOENOLPYRUVATE SYNTHASE-RELATED"/>
    <property type="match status" value="1"/>
</dbReference>
<accession>A0AAV4SBB2</accession>
<gene>
    <name evidence="3" type="primary">yvkC</name>
    <name evidence="3" type="ORF">CEXT_574301</name>
</gene>
<dbReference type="Gene3D" id="3.30.470.20">
    <property type="entry name" value="ATP-grasp fold, B domain"/>
    <property type="match status" value="1"/>
</dbReference>
<dbReference type="GO" id="GO:0016301">
    <property type="term" value="F:kinase activity"/>
    <property type="evidence" value="ECO:0007669"/>
    <property type="project" value="InterPro"/>
</dbReference>
<dbReference type="Pfam" id="PF01326">
    <property type="entry name" value="PPDK_N"/>
    <property type="match status" value="1"/>
</dbReference>